<dbReference type="SUPFAM" id="SSF54862">
    <property type="entry name" value="4Fe-4S ferredoxins"/>
    <property type="match status" value="1"/>
</dbReference>
<evidence type="ECO:0000256" key="1">
    <source>
        <dbReference type="ARBA" id="ARBA00022723"/>
    </source>
</evidence>
<evidence type="ECO:0000259" key="5">
    <source>
        <dbReference type="PROSITE" id="PS51379"/>
    </source>
</evidence>
<dbReference type="Proteomes" id="UP001524944">
    <property type="component" value="Unassembled WGS sequence"/>
</dbReference>
<evidence type="ECO:0000256" key="3">
    <source>
        <dbReference type="ARBA" id="ARBA00023014"/>
    </source>
</evidence>
<comment type="caution">
    <text evidence="6">The sequence shown here is derived from an EMBL/GenBank/DDBJ whole genome shotgun (WGS) entry which is preliminary data.</text>
</comment>
<reference evidence="6 7" key="1">
    <citation type="submission" date="2022-08" db="EMBL/GenBank/DDBJ databases">
        <title>Proteogenomics of the novel Dehalobacterium formicoaceticum strain EZ94 highlights a key role of methyltransferases during anaerobic dichloromethane degradation.</title>
        <authorList>
            <person name="Wasmund K."/>
        </authorList>
    </citation>
    <scope>NUCLEOTIDE SEQUENCE [LARGE SCALE GENOMIC DNA]</scope>
    <source>
        <strain evidence="6 7">EZ94</strain>
    </source>
</reference>
<dbReference type="PROSITE" id="PS51379">
    <property type="entry name" value="4FE4S_FER_2"/>
    <property type="match status" value="1"/>
</dbReference>
<evidence type="ECO:0000313" key="7">
    <source>
        <dbReference type="Proteomes" id="UP001524944"/>
    </source>
</evidence>
<feature type="domain" description="4Fe-4S ferredoxin-type" evidence="5">
    <location>
        <begin position="202"/>
        <end position="230"/>
    </location>
</feature>
<proteinExistence type="predicted"/>
<gene>
    <name evidence="6" type="ORF">NVS47_09285</name>
</gene>
<protein>
    <submittedName>
        <fullName evidence="6">EFR1 family ferrodoxin</fullName>
    </submittedName>
</protein>
<keyword evidence="2" id="KW-0408">Iron</keyword>
<evidence type="ECO:0000256" key="2">
    <source>
        <dbReference type="ARBA" id="ARBA00023004"/>
    </source>
</evidence>
<dbReference type="Pfam" id="PF00037">
    <property type="entry name" value="Fer4"/>
    <property type="match status" value="1"/>
</dbReference>
<keyword evidence="1" id="KW-0479">Metal-binding</keyword>
<evidence type="ECO:0000259" key="4">
    <source>
        <dbReference type="PROSITE" id="PS50902"/>
    </source>
</evidence>
<dbReference type="InterPro" id="IPR047964">
    <property type="entry name" value="EFR1-like"/>
</dbReference>
<dbReference type="PROSITE" id="PS50902">
    <property type="entry name" value="FLAVODOXIN_LIKE"/>
    <property type="match status" value="1"/>
</dbReference>
<sequence length="282" mass="31499">MFTDIYYFSGTGNSFVVARDIARQLDGELLPMAQMMKDPEIVSLADVIGIVFPVHNVVNGGVPAIVRRFLTRLETLADKYVFAVCTCGGGSGDALINIDNLVKDKGGKLSAGFTIKMPFNCPPFTKEDEQANRFNNWNRKLSEICMAVNAHQQIKIPTVNPILQTLFYPLSLMMHASIQNNYRKLSQAPKAEFDEAVRFVDQSFYVDDNCNGCGICAKVCPVVNIEIIENKPVWLHHCESCLACFSWCPQHAIFGGILSGKTQRYHHPWVTLDDMLTGNEDK</sequence>
<dbReference type="RefSeq" id="WP_257913276.1">
    <property type="nucleotide sequence ID" value="NZ_JANPWE010000004.1"/>
</dbReference>
<dbReference type="SUPFAM" id="SSF52218">
    <property type="entry name" value="Flavoproteins"/>
    <property type="match status" value="1"/>
</dbReference>
<dbReference type="Gene3D" id="3.40.50.360">
    <property type="match status" value="1"/>
</dbReference>
<dbReference type="InterPro" id="IPR017900">
    <property type="entry name" value="4Fe4S_Fe_S_CS"/>
</dbReference>
<keyword evidence="3" id="KW-0411">Iron-sulfur</keyword>
<dbReference type="InterPro" id="IPR017896">
    <property type="entry name" value="4Fe4S_Fe-S-bd"/>
</dbReference>
<dbReference type="NCBIfam" id="NF038196">
    <property type="entry name" value="ferrodoxin_EFR1"/>
    <property type="match status" value="1"/>
</dbReference>
<dbReference type="InterPro" id="IPR029039">
    <property type="entry name" value="Flavoprotein-like_sf"/>
</dbReference>
<name>A0ABT1Y497_9FIRM</name>
<feature type="domain" description="Flavodoxin-like" evidence="4">
    <location>
        <begin position="3"/>
        <end position="142"/>
    </location>
</feature>
<dbReference type="InterPro" id="IPR008254">
    <property type="entry name" value="Flavodoxin/NO_synth"/>
</dbReference>
<accession>A0ABT1Y497</accession>
<keyword evidence="7" id="KW-1185">Reference proteome</keyword>
<dbReference type="PROSITE" id="PS00198">
    <property type="entry name" value="4FE4S_FER_1"/>
    <property type="match status" value="1"/>
</dbReference>
<dbReference type="EMBL" id="JANPWE010000004">
    <property type="protein sequence ID" value="MCR6545698.1"/>
    <property type="molecule type" value="Genomic_DNA"/>
</dbReference>
<organism evidence="6 7">
    <name type="scientific">Dehalobacterium formicoaceticum</name>
    <dbReference type="NCBI Taxonomy" id="51515"/>
    <lineage>
        <taxon>Bacteria</taxon>
        <taxon>Bacillati</taxon>
        <taxon>Bacillota</taxon>
        <taxon>Clostridia</taxon>
        <taxon>Eubacteriales</taxon>
        <taxon>Peptococcaceae</taxon>
        <taxon>Dehalobacterium</taxon>
    </lineage>
</organism>
<evidence type="ECO:0000313" key="6">
    <source>
        <dbReference type="EMBL" id="MCR6545698.1"/>
    </source>
</evidence>
<dbReference type="Gene3D" id="3.30.70.20">
    <property type="match status" value="1"/>
</dbReference>